<dbReference type="EMBL" id="UGHJ01000001">
    <property type="protein sequence ID" value="STO67814.1"/>
    <property type="molecule type" value="Genomic_DNA"/>
</dbReference>
<dbReference type="PANTHER" id="PTHR36966">
    <property type="entry name" value="REP-ASSOCIATED TYROSINE TRANSPOSASE"/>
    <property type="match status" value="1"/>
</dbReference>
<comment type="caution">
    <text evidence="1">The sequence shown here is derived from an EMBL/GenBank/DDBJ whole genome shotgun (WGS) entry which is preliminary data.</text>
</comment>
<name>A0AB38H850_9PAST</name>
<gene>
    <name evidence="1" type="ORF">NCTC8540_00285</name>
</gene>
<dbReference type="SUPFAM" id="SSF143422">
    <property type="entry name" value="Transposase IS200-like"/>
    <property type="match status" value="1"/>
</dbReference>
<dbReference type="GO" id="GO:0043565">
    <property type="term" value="F:sequence-specific DNA binding"/>
    <property type="evidence" value="ECO:0007669"/>
    <property type="project" value="TreeGrafter"/>
</dbReference>
<dbReference type="InterPro" id="IPR052715">
    <property type="entry name" value="RAYT_transposase"/>
</dbReference>
<dbReference type="GO" id="GO:0004803">
    <property type="term" value="F:transposase activity"/>
    <property type="evidence" value="ECO:0007669"/>
    <property type="project" value="InterPro"/>
</dbReference>
<dbReference type="AlphaFoldDB" id="A0AB38H850"/>
<proteinExistence type="predicted"/>
<dbReference type="Gene3D" id="3.30.70.1290">
    <property type="entry name" value="Transposase IS200-like"/>
    <property type="match status" value="1"/>
</dbReference>
<dbReference type="PANTHER" id="PTHR36966:SF1">
    <property type="entry name" value="REP-ASSOCIATED TYROSINE TRANSPOSASE"/>
    <property type="match status" value="1"/>
</dbReference>
<protein>
    <submittedName>
        <fullName evidence="1">Transposase and inactivated derivatives</fullName>
    </submittedName>
</protein>
<dbReference type="InterPro" id="IPR036515">
    <property type="entry name" value="Transposase_17_sf"/>
</dbReference>
<sequence>MQILIPKRKTKRVKWDTYQNGCYFITICTKNKAHYFGEIKQQKMYLSKLGNELFEIIERTLSIRDDQYIEIPIYTIMPNHLHLIITLNYDPIPNSV</sequence>
<evidence type="ECO:0000313" key="2">
    <source>
        <dbReference type="Proteomes" id="UP000254496"/>
    </source>
</evidence>
<evidence type="ECO:0000313" key="1">
    <source>
        <dbReference type="EMBL" id="STO67814.1"/>
    </source>
</evidence>
<reference evidence="1 2" key="1">
    <citation type="submission" date="2018-06" db="EMBL/GenBank/DDBJ databases">
        <authorList>
            <consortium name="Pathogen Informatics"/>
            <person name="Doyle S."/>
        </authorList>
    </citation>
    <scope>NUCLEOTIDE SEQUENCE [LARGE SCALE GENOMIC DNA]</scope>
    <source>
        <strain evidence="1 2">NCTC8540</strain>
    </source>
</reference>
<organism evidence="1 2">
    <name type="scientific">Canicola haemoglobinophilus</name>
    <dbReference type="NCBI Taxonomy" id="733"/>
    <lineage>
        <taxon>Bacteria</taxon>
        <taxon>Pseudomonadati</taxon>
        <taxon>Pseudomonadota</taxon>
        <taxon>Gammaproteobacteria</taxon>
        <taxon>Pasteurellales</taxon>
        <taxon>Pasteurellaceae</taxon>
        <taxon>Canicola</taxon>
    </lineage>
</organism>
<dbReference type="Proteomes" id="UP000254496">
    <property type="component" value="Unassembled WGS sequence"/>
</dbReference>
<accession>A0AB38H850</accession>
<dbReference type="GO" id="GO:0006313">
    <property type="term" value="P:DNA transposition"/>
    <property type="evidence" value="ECO:0007669"/>
    <property type="project" value="InterPro"/>
</dbReference>